<evidence type="ECO:0000313" key="6">
    <source>
        <dbReference type="EMBL" id="KZF19070.1"/>
    </source>
</evidence>
<evidence type="ECO:0000313" key="7">
    <source>
        <dbReference type="Proteomes" id="UP000076632"/>
    </source>
</evidence>
<dbReference type="STRING" id="1328760.A0A164ZGE1"/>
<organism evidence="6 7">
    <name type="scientific">Xylona heveae (strain CBS 132557 / TC161)</name>
    <dbReference type="NCBI Taxonomy" id="1328760"/>
    <lineage>
        <taxon>Eukaryota</taxon>
        <taxon>Fungi</taxon>
        <taxon>Dikarya</taxon>
        <taxon>Ascomycota</taxon>
        <taxon>Pezizomycotina</taxon>
        <taxon>Xylonomycetes</taxon>
        <taxon>Xylonales</taxon>
        <taxon>Xylonaceae</taxon>
        <taxon>Xylona</taxon>
    </lineage>
</organism>
<keyword evidence="3" id="KW-0904">Protein phosphatase</keyword>
<name>A0A164ZGE1_XYLHT</name>
<evidence type="ECO:0000256" key="3">
    <source>
        <dbReference type="ARBA" id="ARBA00022912"/>
    </source>
</evidence>
<dbReference type="EMBL" id="KV407468">
    <property type="protein sequence ID" value="KZF19070.1"/>
    <property type="molecule type" value="Genomic_DNA"/>
</dbReference>
<dbReference type="GeneID" id="28898737"/>
<feature type="active site" description="Proton donor" evidence="4">
    <location>
        <position position="153"/>
    </location>
</feature>
<dbReference type="InterPro" id="IPR017867">
    <property type="entry name" value="Tyr_phospatase_low_mol_wt"/>
</dbReference>
<dbReference type="SMART" id="SM00226">
    <property type="entry name" value="LMWPc"/>
    <property type="match status" value="1"/>
</dbReference>
<dbReference type="InParanoid" id="A0A164ZGE1"/>
<dbReference type="PANTHER" id="PTHR11717:SF7">
    <property type="entry name" value="LOW MOLECULAR WEIGHT PHOSPHOTYROSINE PROTEIN PHOSPHATASE"/>
    <property type="match status" value="1"/>
</dbReference>
<dbReference type="PANTHER" id="PTHR11717">
    <property type="entry name" value="LOW MOLECULAR WEIGHT PROTEIN TYROSINE PHOSPHATASE"/>
    <property type="match status" value="1"/>
</dbReference>
<evidence type="ECO:0000256" key="2">
    <source>
        <dbReference type="ARBA" id="ARBA00022801"/>
    </source>
</evidence>
<dbReference type="InterPro" id="IPR050438">
    <property type="entry name" value="LMW_PTPase"/>
</dbReference>
<evidence type="ECO:0000256" key="1">
    <source>
        <dbReference type="ARBA" id="ARBA00011063"/>
    </source>
</evidence>
<protein>
    <submittedName>
        <fullName evidence="6">Phosphotyrosine protein phosphatases I</fullName>
    </submittedName>
</protein>
<feature type="active site" description="Nucleophile" evidence="4">
    <location>
        <position position="14"/>
    </location>
</feature>
<dbReference type="Gene3D" id="3.40.50.2300">
    <property type="match status" value="1"/>
</dbReference>
<evidence type="ECO:0000259" key="5">
    <source>
        <dbReference type="SMART" id="SM00226"/>
    </source>
</evidence>
<feature type="domain" description="Phosphotyrosine protein phosphatase I" evidence="5">
    <location>
        <begin position="8"/>
        <end position="179"/>
    </location>
</feature>
<sequence length="184" mass="20676">MAQDDKKVSVLFVCLGNICRSPMAEGVFRHLTRSHPRIGRIDSAGTAAYHSGEPPDSRTMSTLEDNGITDYVHEARKVQPEDFEEFDYVLAMDKDNFRNLKRMKKMALGSGSSSSAARRRAKIADDDEDDGVGARVMMFGDFGGKKKNEEIDDPYYGGRWGFDEAYEQAVRFTNGFLKALENEQ</sequence>
<proteinExistence type="inferred from homology"/>
<dbReference type="AlphaFoldDB" id="A0A164ZGE1"/>
<comment type="similarity">
    <text evidence="1">Belongs to the low molecular weight phosphotyrosine protein phosphatase family.</text>
</comment>
<dbReference type="InterPro" id="IPR023485">
    <property type="entry name" value="Ptyr_pPase"/>
</dbReference>
<dbReference type="FunCoup" id="A0A164ZGE1">
    <property type="interactions" value="594"/>
</dbReference>
<dbReference type="OrthoDB" id="3388at2759"/>
<dbReference type="OMA" id="YQQVTRF"/>
<evidence type="ECO:0000256" key="4">
    <source>
        <dbReference type="PIRSR" id="PIRSR617867-1"/>
    </source>
</evidence>
<keyword evidence="2" id="KW-0378">Hydrolase</keyword>
<feature type="active site" evidence="4">
    <location>
        <position position="20"/>
    </location>
</feature>
<dbReference type="GO" id="GO:0004725">
    <property type="term" value="F:protein tyrosine phosphatase activity"/>
    <property type="evidence" value="ECO:0007669"/>
    <property type="project" value="InterPro"/>
</dbReference>
<dbReference type="CDD" id="cd16343">
    <property type="entry name" value="LMWPTP"/>
    <property type="match status" value="1"/>
</dbReference>
<reference evidence="6 7" key="1">
    <citation type="journal article" date="2016" name="Fungal Biol.">
        <title>The genome of Xylona heveae provides a window into fungal endophytism.</title>
        <authorList>
            <person name="Gazis R."/>
            <person name="Kuo A."/>
            <person name="Riley R."/>
            <person name="LaButti K."/>
            <person name="Lipzen A."/>
            <person name="Lin J."/>
            <person name="Amirebrahimi M."/>
            <person name="Hesse C.N."/>
            <person name="Spatafora J.W."/>
            <person name="Henrissat B."/>
            <person name="Hainaut M."/>
            <person name="Grigoriev I.V."/>
            <person name="Hibbett D.S."/>
        </authorList>
    </citation>
    <scope>NUCLEOTIDE SEQUENCE [LARGE SCALE GENOMIC DNA]</scope>
    <source>
        <strain evidence="6 7">TC161</strain>
    </source>
</reference>
<dbReference type="InterPro" id="IPR036196">
    <property type="entry name" value="Ptyr_pPase_sf"/>
</dbReference>
<keyword evidence="7" id="KW-1185">Reference proteome</keyword>
<gene>
    <name evidence="6" type="ORF">L228DRAFT_251630</name>
</gene>
<dbReference type="Proteomes" id="UP000076632">
    <property type="component" value="Unassembled WGS sequence"/>
</dbReference>
<accession>A0A164ZGE1</accession>
<dbReference type="SUPFAM" id="SSF52788">
    <property type="entry name" value="Phosphotyrosine protein phosphatases I"/>
    <property type="match status" value="1"/>
</dbReference>
<dbReference type="Pfam" id="PF01451">
    <property type="entry name" value="LMWPc"/>
    <property type="match status" value="2"/>
</dbReference>
<dbReference type="RefSeq" id="XP_018184625.1">
    <property type="nucleotide sequence ID" value="XM_018333600.1"/>
</dbReference>
<dbReference type="PRINTS" id="PR00719">
    <property type="entry name" value="LMWPTPASE"/>
</dbReference>